<dbReference type="SUPFAM" id="SSF52172">
    <property type="entry name" value="CheY-like"/>
    <property type="match status" value="1"/>
</dbReference>
<evidence type="ECO:0000256" key="1">
    <source>
        <dbReference type="PROSITE-ProRule" id="PRU00169"/>
    </source>
</evidence>
<evidence type="ECO:0000313" key="4">
    <source>
        <dbReference type="Proteomes" id="UP000837803"/>
    </source>
</evidence>
<protein>
    <submittedName>
        <fullName evidence="3">Response regulator rcp1</fullName>
    </submittedName>
</protein>
<reference evidence="3" key="1">
    <citation type="submission" date="2021-12" db="EMBL/GenBank/DDBJ databases">
        <authorList>
            <person name="Rodrigo-Torres L."/>
            <person name="Arahal R. D."/>
            <person name="Lucena T."/>
        </authorList>
    </citation>
    <scope>NUCLEOTIDE SEQUENCE</scope>
    <source>
        <strain evidence="3">CECT 8419</strain>
    </source>
</reference>
<dbReference type="Proteomes" id="UP000837803">
    <property type="component" value="Unassembled WGS sequence"/>
</dbReference>
<sequence length="137" mass="15876">MSTHRILLIEDDASEAHLAQRTLHKINPELEITRLTDGEAFLDYYHQHPTPEQFDLAIMDLHMPRATGLEVLKVLQDEPNRTPFPIVMFSSSENDKEIEQAYDYGSCAFVTKPSSGSAYRQALKNIIRFWIDTNRRR</sequence>
<dbReference type="InterPro" id="IPR011006">
    <property type="entry name" value="CheY-like_superfamily"/>
</dbReference>
<dbReference type="SMART" id="SM00448">
    <property type="entry name" value="REC"/>
    <property type="match status" value="1"/>
</dbReference>
<evidence type="ECO:0000313" key="3">
    <source>
        <dbReference type="EMBL" id="CAH1001925.1"/>
    </source>
</evidence>
<keyword evidence="1" id="KW-0597">Phosphoprotein</keyword>
<feature type="domain" description="Response regulatory" evidence="2">
    <location>
        <begin position="5"/>
        <end position="127"/>
    </location>
</feature>
<evidence type="ECO:0000259" key="2">
    <source>
        <dbReference type="PROSITE" id="PS50110"/>
    </source>
</evidence>
<accession>A0ABM9B4W1</accession>
<dbReference type="PROSITE" id="PS50110">
    <property type="entry name" value="RESPONSE_REGULATORY"/>
    <property type="match status" value="1"/>
</dbReference>
<organism evidence="3 4">
    <name type="scientific">Neolewinella maritima</name>
    <dbReference type="NCBI Taxonomy" id="1383882"/>
    <lineage>
        <taxon>Bacteria</taxon>
        <taxon>Pseudomonadati</taxon>
        <taxon>Bacteroidota</taxon>
        <taxon>Saprospiria</taxon>
        <taxon>Saprospirales</taxon>
        <taxon>Lewinellaceae</taxon>
        <taxon>Neolewinella</taxon>
    </lineage>
</organism>
<dbReference type="InterPro" id="IPR052893">
    <property type="entry name" value="TCS_response_regulator"/>
</dbReference>
<dbReference type="InterPro" id="IPR001789">
    <property type="entry name" value="Sig_transdc_resp-reg_receiver"/>
</dbReference>
<gene>
    <name evidence="3" type="primary">rcp1_3</name>
    <name evidence="3" type="ORF">LEM8419_02839</name>
</gene>
<comment type="caution">
    <text evidence="3">The sequence shown here is derived from an EMBL/GenBank/DDBJ whole genome shotgun (WGS) entry which is preliminary data.</text>
</comment>
<proteinExistence type="predicted"/>
<dbReference type="Gene3D" id="3.40.50.2300">
    <property type="match status" value="1"/>
</dbReference>
<dbReference type="PANTHER" id="PTHR44520">
    <property type="entry name" value="RESPONSE REGULATOR RCP1-RELATED"/>
    <property type="match status" value="1"/>
</dbReference>
<dbReference type="RefSeq" id="WP_238751783.1">
    <property type="nucleotide sequence ID" value="NZ_CAKLPZ010000003.1"/>
</dbReference>
<name>A0ABM9B4W1_9BACT</name>
<dbReference type="Pfam" id="PF00072">
    <property type="entry name" value="Response_reg"/>
    <property type="match status" value="1"/>
</dbReference>
<dbReference type="EMBL" id="CAKLPZ010000003">
    <property type="protein sequence ID" value="CAH1001925.1"/>
    <property type="molecule type" value="Genomic_DNA"/>
</dbReference>
<feature type="modified residue" description="4-aspartylphosphate" evidence="1">
    <location>
        <position position="60"/>
    </location>
</feature>
<keyword evidence="4" id="KW-1185">Reference proteome</keyword>